<name>A0A409VJX8_9AGAR</name>
<dbReference type="InParanoid" id="A0A409VJX8"/>
<feature type="compositionally biased region" description="Polar residues" evidence="1">
    <location>
        <begin position="304"/>
        <end position="315"/>
    </location>
</feature>
<dbReference type="Proteomes" id="UP000284706">
    <property type="component" value="Unassembled WGS sequence"/>
</dbReference>
<comment type="caution">
    <text evidence="2">The sequence shown here is derived from an EMBL/GenBank/DDBJ whole genome shotgun (WGS) entry which is preliminary data.</text>
</comment>
<feature type="region of interest" description="Disordered" evidence="1">
    <location>
        <begin position="27"/>
        <end position="56"/>
    </location>
</feature>
<organism evidence="2 3">
    <name type="scientific">Gymnopilus dilepis</name>
    <dbReference type="NCBI Taxonomy" id="231916"/>
    <lineage>
        <taxon>Eukaryota</taxon>
        <taxon>Fungi</taxon>
        <taxon>Dikarya</taxon>
        <taxon>Basidiomycota</taxon>
        <taxon>Agaricomycotina</taxon>
        <taxon>Agaricomycetes</taxon>
        <taxon>Agaricomycetidae</taxon>
        <taxon>Agaricales</taxon>
        <taxon>Agaricineae</taxon>
        <taxon>Hymenogastraceae</taxon>
        <taxon>Gymnopilus</taxon>
    </lineage>
</organism>
<dbReference type="AlphaFoldDB" id="A0A409VJX8"/>
<feature type="region of interest" description="Disordered" evidence="1">
    <location>
        <begin position="529"/>
        <end position="553"/>
    </location>
</feature>
<feature type="region of interest" description="Disordered" evidence="1">
    <location>
        <begin position="445"/>
        <end position="501"/>
    </location>
</feature>
<feature type="region of interest" description="Disordered" evidence="1">
    <location>
        <begin position="651"/>
        <end position="676"/>
    </location>
</feature>
<feature type="region of interest" description="Disordered" evidence="1">
    <location>
        <begin position="242"/>
        <end position="404"/>
    </location>
</feature>
<accession>A0A409VJX8</accession>
<dbReference type="OrthoDB" id="3071730at2759"/>
<feature type="compositionally biased region" description="Polar residues" evidence="1">
    <location>
        <begin position="372"/>
        <end position="383"/>
    </location>
</feature>
<feature type="compositionally biased region" description="Polar residues" evidence="1">
    <location>
        <begin position="458"/>
        <end position="483"/>
    </location>
</feature>
<dbReference type="EMBL" id="NHYE01005627">
    <property type="protein sequence ID" value="PPQ66579.1"/>
    <property type="molecule type" value="Genomic_DNA"/>
</dbReference>
<proteinExistence type="predicted"/>
<protein>
    <submittedName>
        <fullName evidence="2">Uncharacterized protein</fullName>
    </submittedName>
</protein>
<reference evidence="2 3" key="1">
    <citation type="journal article" date="2018" name="Evol. Lett.">
        <title>Horizontal gene cluster transfer increased hallucinogenic mushroom diversity.</title>
        <authorList>
            <person name="Reynolds H.T."/>
            <person name="Vijayakumar V."/>
            <person name="Gluck-Thaler E."/>
            <person name="Korotkin H.B."/>
            <person name="Matheny P.B."/>
            <person name="Slot J.C."/>
        </authorList>
    </citation>
    <scope>NUCLEOTIDE SEQUENCE [LARGE SCALE GENOMIC DNA]</scope>
    <source>
        <strain evidence="2 3">SRW20</strain>
    </source>
</reference>
<sequence>MGDSNKARLPHPKFCSPDPLIVVTQDMNPGTLRLKEPTKSSSEVPIGSEAPHKDSVGADQLDISLDSSAEIPLPSYICLVPEPLYVGSIQSLDTDGCTEPSADSIVDEVKPFLATKVPFQSITSPSNSTESSLGDVWQNALFSKHAEKAISFAINDGHEPGEVCCTKNQEDGSTTLNCKTSCKTDHPDPSLSIEIHDLLGTLAGSLLSAEEEPDISLDISQEQASRGLPSLDDALQTVGGLQCDNQVQPGYGDEPMTDLGISSTSLPAKPHADVSKGRKMPSIPQHTPDRPNWALAPDEPPRPLTSSVKKTSTTEPHPGGRHGGRSKEGPRKKQKPASLTVSSPSGPLTVSPKPCLAPSGQSQTLDFAKMPSSDTENSSTLQGAAQDPRISNARKRPSNQIIDSKKEDAYSMSLDDYVLAGSLQSRRALDSFPASVIYQVQNTRPAEVPSSRREVNRSSEMFSKGPSFSNQSLSSPVGTNSSAPHHRHTVQGCADSVSNTERVLERIPRPSLEDEMRFHAAQRALLLASKSSTSPQGSQLISESDPNASTSTESGNFVPFSKLCHSDTCFDESAGGKAVVLPRVHLPAKKPGTSCSQPANFGLARGRRVQGIVSDHHGNTIDTPPLDTFPWEGTQFPSPAGQNIVAPVSTNPSFPGKRRPLPPRPQTAHNTSYKHLHQHDKETINEMTDVYVPIRRIPGSAEHRRDSYLSSSASSSIGVASNKPSAIVSLNDTRLATTPNDHLHPLNFHVAPFVWPDQQSRYLQGQFHTINGIPGTSVFLENPGKSGWLSLSEVQNESDSTRHSRT</sequence>
<gene>
    <name evidence="2" type="ORF">CVT26_009479</name>
</gene>
<feature type="compositionally biased region" description="Polar residues" evidence="1">
    <location>
        <begin position="337"/>
        <end position="348"/>
    </location>
</feature>
<keyword evidence="3" id="KW-1185">Reference proteome</keyword>
<evidence type="ECO:0000313" key="3">
    <source>
        <dbReference type="Proteomes" id="UP000284706"/>
    </source>
</evidence>
<evidence type="ECO:0000313" key="2">
    <source>
        <dbReference type="EMBL" id="PPQ66579.1"/>
    </source>
</evidence>
<evidence type="ECO:0000256" key="1">
    <source>
        <dbReference type="SAM" id="MobiDB-lite"/>
    </source>
</evidence>